<accession>A0A5M9MV15</accession>
<dbReference type="GO" id="GO:0000981">
    <property type="term" value="F:DNA-binding transcription factor activity, RNA polymerase II-specific"/>
    <property type="evidence" value="ECO:0007669"/>
    <property type="project" value="InterPro"/>
</dbReference>
<sequence length="508" mass="56749">MVYGGKPSTGCYLCRKRKIKCDEAFPECQNCIVYGRACPGYREDTIFRNETHKVERLMKRDSRSPVGSGRRGRSISVSKDAQGSLPLVYQVADSNWEERALCFFFDQYTTLEQPEMCVNHLSFLPSLYAKCRDIGNDSSTASCLRQAVDATALVALGNEVKAPPLIVKARDLYGMALRGLRNALASKTLAVKDETFATVVLLCLFEDITGERNSLTSSHTQGFGLLMKLRGEGQLDSAQGRDLFNFAYAHTLIEILALRERPRYETDWIVHHLDGSDPVFGLLVFASKLSRLFLETASYQELPDVDKIVSWIETAKIMDLELAGWAQHLPDSWLPLVVQSTTGMSLLTYQRIAFATIWKYYRAVRIIVQRLTLELNRKLASVAGDSGLDDEIFQRNAEAMDVIENMITDTCRSIPYAFGDIDMLGSPPPSSEPRMRAIYGYTMLWPLWYIYSCGLATPAQTEQMRSALARVGSALGIKLGLVLAGDGEYQNIVPGHPGFMNTDGRFSN</sequence>
<dbReference type="RefSeq" id="XP_033430089.1">
    <property type="nucleotide sequence ID" value="XM_033568094.1"/>
</dbReference>
<dbReference type="PANTHER" id="PTHR38791:SF12">
    <property type="entry name" value="TRANSCRIPTION FACTOR DOMAIN-CONTAINING PROTEIN-RELATED"/>
    <property type="match status" value="1"/>
</dbReference>
<dbReference type="Pfam" id="PF00172">
    <property type="entry name" value="Zn_clus"/>
    <property type="match status" value="1"/>
</dbReference>
<dbReference type="Gene3D" id="4.10.240.10">
    <property type="entry name" value="Zn(2)-C6 fungal-type DNA-binding domain"/>
    <property type="match status" value="1"/>
</dbReference>
<dbReference type="InterPro" id="IPR021858">
    <property type="entry name" value="Fun_TF"/>
</dbReference>
<evidence type="ECO:0000313" key="8">
    <source>
        <dbReference type="Proteomes" id="UP000324241"/>
    </source>
</evidence>
<comment type="caution">
    <text evidence="7">The sequence shown here is derived from an EMBL/GenBank/DDBJ whole genome shotgun (WGS) entry which is preliminary data.</text>
</comment>
<feature type="domain" description="Zn(2)-C6 fungal-type" evidence="6">
    <location>
        <begin position="10"/>
        <end position="38"/>
    </location>
</feature>
<evidence type="ECO:0000259" key="6">
    <source>
        <dbReference type="PROSITE" id="PS50048"/>
    </source>
</evidence>
<evidence type="ECO:0000313" key="7">
    <source>
        <dbReference type="EMBL" id="KAA8650728.1"/>
    </source>
</evidence>
<dbReference type="GO" id="GO:0009893">
    <property type="term" value="P:positive regulation of metabolic process"/>
    <property type="evidence" value="ECO:0007669"/>
    <property type="project" value="UniProtKB-ARBA"/>
</dbReference>
<dbReference type="AlphaFoldDB" id="A0A5M9MV15"/>
<dbReference type="SMART" id="SM00066">
    <property type="entry name" value="GAL4"/>
    <property type="match status" value="1"/>
</dbReference>
<dbReference type="PROSITE" id="PS00463">
    <property type="entry name" value="ZN2_CY6_FUNGAL_1"/>
    <property type="match status" value="1"/>
</dbReference>
<evidence type="ECO:0000256" key="1">
    <source>
        <dbReference type="ARBA" id="ARBA00023015"/>
    </source>
</evidence>
<dbReference type="PROSITE" id="PS50048">
    <property type="entry name" value="ZN2_CY6_FUNGAL_2"/>
    <property type="match status" value="1"/>
</dbReference>
<organism evidence="7 8">
    <name type="scientific">Aspergillus tanneri</name>
    <dbReference type="NCBI Taxonomy" id="1220188"/>
    <lineage>
        <taxon>Eukaryota</taxon>
        <taxon>Fungi</taxon>
        <taxon>Dikarya</taxon>
        <taxon>Ascomycota</taxon>
        <taxon>Pezizomycotina</taxon>
        <taxon>Eurotiomycetes</taxon>
        <taxon>Eurotiomycetidae</taxon>
        <taxon>Eurotiales</taxon>
        <taxon>Aspergillaceae</taxon>
        <taxon>Aspergillus</taxon>
        <taxon>Aspergillus subgen. Circumdati</taxon>
    </lineage>
</organism>
<dbReference type="VEuPathDB" id="FungiDB:EYZ11_005040"/>
<dbReference type="GO" id="GO:0008270">
    <property type="term" value="F:zinc ion binding"/>
    <property type="evidence" value="ECO:0007669"/>
    <property type="project" value="InterPro"/>
</dbReference>
<feature type="region of interest" description="Disordered" evidence="5">
    <location>
        <begin position="58"/>
        <end position="77"/>
    </location>
</feature>
<dbReference type="Pfam" id="PF11951">
    <property type="entry name" value="Fungal_trans_2"/>
    <property type="match status" value="1"/>
</dbReference>
<dbReference type="InterPro" id="IPR053175">
    <property type="entry name" value="DHMBA_Reg_Transcription_Factor"/>
</dbReference>
<dbReference type="Proteomes" id="UP000324241">
    <property type="component" value="Unassembled WGS sequence"/>
</dbReference>
<dbReference type="InterPro" id="IPR036864">
    <property type="entry name" value="Zn2-C6_fun-type_DNA-bd_sf"/>
</dbReference>
<keyword evidence="2" id="KW-0238">DNA-binding</keyword>
<name>A0A5M9MV15_9EURO</name>
<evidence type="ECO:0000256" key="2">
    <source>
        <dbReference type="ARBA" id="ARBA00023125"/>
    </source>
</evidence>
<dbReference type="GO" id="GO:0003677">
    <property type="term" value="F:DNA binding"/>
    <property type="evidence" value="ECO:0007669"/>
    <property type="project" value="UniProtKB-KW"/>
</dbReference>
<dbReference type="InterPro" id="IPR001138">
    <property type="entry name" value="Zn2Cys6_DnaBD"/>
</dbReference>
<dbReference type="OrthoDB" id="4491390at2759"/>
<dbReference type="SUPFAM" id="SSF57701">
    <property type="entry name" value="Zn2/Cys6 DNA-binding domain"/>
    <property type="match status" value="1"/>
</dbReference>
<evidence type="ECO:0000256" key="4">
    <source>
        <dbReference type="ARBA" id="ARBA00023242"/>
    </source>
</evidence>
<dbReference type="CDD" id="cd00067">
    <property type="entry name" value="GAL4"/>
    <property type="match status" value="1"/>
</dbReference>
<feature type="compositionally biased region" description="Low complexity" evidence="5">
    <location>
        <begin position="64"/>
        <end position="77"/>
    </location>
</feature>
<proteinExistence type="predicted"/>
<reference evidence="7 8" key="1">
    <citation type="submission" date="2019-08" db="EMBL/GenBank/DDBJ databases">
        <title>The genome sequence of a newly discovered highly antifungal drug resistant Aspergillus species, Aspergillus tanneri NIH 1004.</title>
        <authorList>
            <person name="Mounaud S."/>
            <person name="Singh I."/>
            <person name="Joardar V."/>
            <person name="Pakala S."/>
            <person name="Pakala S."/>
            <person name="Venepally P."/>
            <person name="Chung J.K."/>
            <person name="Losada L."/>
            <person name="Nierman W.C."/>
        </authorList>
    </citation>
    <scope>NUCLEOTIDE SEQUENCE [LARGE SCALE GENOMIC DNA]</scope>
    <source>
        <strain evidence="7 8">NIH1004</strain>
    </source>
</reference>
<dbReference type="GeneID" id="54326118"/>
<gene>
    <name evidence="7" type="ORF">ATNIH1004_003416</name>
</gene>
<dbReference type="PANTHER" id="PTHR38791">
    <property type="entry name" value="ZN(II)2CYS6 TRANSCRIPTION FACTOR (EUROFUNG)-RELATED-RELATED"/>
    <property type="match status" value="1"/>
</dbReference>
<keyword evidence="4" id="KW-0539">Nucleus</keyword>
<keyword evidence="3" id="KW-0804">Transcription</keyword>
<evidence type="ECO:0000256" key="3">
    <source>
        <dbReference type="ARBA" id="ARBA00023163"/>
    </source>
</evidence>
<protein>
    <recommendedName>
        <fullName evidence="6">Zn(2)-C6 fungal-type domain-containing protein</fullName>
    </recommendedName>
</protein>
<evidence type="ECO:0000256" key="5">
    <source>
        <dbReference type="SAM" id="MobiDB-lite"/>
    </source>
</evidence>
<dbReference type="EMBL" id="QUQM01000001">
    <property type="protein sequence ID" value="KAA8650728.1"/>
    <property type="molecule type" value="Genomic_DNA"/>
</dbReference>
<keyword evidence="1" id="KW-0805">Transcription regulation</keyword>